<dbReference type="PRINTS" id="PR00318">
    <property type="entry name" value="GPROTEINA"/>
</dbReference>
<dbReference type="EMBL" id="JARIHO010000011">
    <property type="protein sequence ID" value="KAJ7353187.1"/>
    <property type="molecule type" value="Genomic_DNA"/>
</dbReference>
<evidence type="ECO:0000256" key="7">
    <source>
        <dbReference type="SAM" id="MobiDB-lite"/>
    </source>
</evidence>
<evidence type="ECO:0000313" key="9">
    <source>
        <dbReference type="Proteomes" id="UP001218218"/>
    </source>
</evidence>
<keyword evidence="1 6" id="KW-0479">Metal-binding</keyword>
<name>A0AAD7EW36_9AGAR</name>
<dbReference type="GO" id="GO:0005834">
    <property type="term" value="C:heterotrimeric G-protein complex"/>
    <property type="evidence" value="ECO:0007669"/>
    <property type="project" value="TreeGrafter"/>
</dbReference>
<dbReference type="GO" id="GO:0007188">
    <property type="term" value="P:adenylate cyclase-modulating G protein-coupled receptor signaling pathway"/>
    <property type="evidence" value="ECO:0007669"/>
    <property type="project" value="TreeGrafter"/>
</dbReference>
<dbReference type="Gene3D" id="3.40.50.300">
    <property type="entry name" value="P-loop containing nucleotide triphosphate hydrolases"/>
    <property type="match status" value="2"/>
</dbReference>
<keyword evidence="3 5" id="KW-0342">GTP-binding</keyword>
<evidence type="ECO:0000256" key="3">
    <source>
        <dbReference type="ARBA" id="ARBA00023134"/>
    </source>
</evidence>
<organism evidence="8 9">
    <name type="scientific">Mycena albidolilacea</name>
    <dbReference type="NCBI Taxonomy" id="1033008"/>
    <lineage>
        <taxon>Eukaryota</taxon>
        <taxon>Fungi</taxon>
        <taxon>Dikarya</taxon>
        <taxon>Basidiomycota</taxon>
        <taxon>Agaricomycotina</taxon>
        <taxon>Agaricomycetes</taxon>
        <taxon>Agaricomycetidae</taxon>
        <taxon>Agaricales</taxon>
        <taxon>Marasmiineae</taxon>
        <taxon>Mycenaceae</taxon>
        <taxon>Mycena</taxon>
    </lineage>
</organism>
<feature type="compositionally biased region" description="Polar residues" evidence="7">
    <location>
        <begin position="202"/>
        <end position="216"/>
    </location>
</feature>
<evidence type="ECO:0000256" key="6">
    <source>
        <dbReference type="PIRSR" id="PIRSR601019-2"/>
    </source>
</evidence>
<gene>
    <name evidence="8" type="ORF">DFH08DRAFT_692965</name>
</gene>
<keyword evidence="6" id="KW-0460">Magnesium</keyword>
<proteinExistence type="predicted"/>
<reference evidence="8" key="1">
    <citation type="submission" date="2023-03" db="EMBL/GenBank/DDBJ databases">
        <title>Massive genome expansion in bonnet fungi (Mycena s.s.) driven by repeated elements and novel gene families across ecological guilds.</title>
        <authorList>
            <consortium name="Lawrence Berkeley National Laboratory"/>
            <person name="Harder C.B."/>
            <person name="Miyauchi S."/>
            <person name="Viragh M."/>
            <person name="Kuo A."/>
            <person name="Thoen E."/>
            <person name="Andreopoulos B."/>
            <person name="Lu D."/>
            <person name="Skrede I."/>
            <person name="Drula E."/>
            <person name="Henrissat B."/>
            <person name="Morin E."/>
            <person name="Kohler A."/>
            <person name="Barry K."/>
            <person name="LaButti K."/>
            <person name="Morin E."/>
            <person name="Salamov A."/>
            <person name="Lipzen A."/>
            <person name="Mereny Z."/>
            <person name="Hegedus B."/>
            <person name="Baldrian P."/>
            <person name="Stursova M."/>
            <person name="Weitz H."/>
            <person name="Taylor A."/>
            <person name="Grigoriev I.V."/>
            <person name="Nagy L.G."/>
            <person name="Martin F."/>
            <person name="Kauserud H."/>
        </authorList>
    </citation>
    <scope>NUCLEOTIDE SEQUENCE</scope>
    <source>
        <strain evidence="8">CBHHK002</strain>
    </source>
</reference>
<accession>A0AAD7EW36</accession>
<evidence type="ECO:0000313" key="8">
    <source>
        <dbReference type="EMBL" id="KAJ7353187.1"/>
    </source>
</evidence>
<evidence type="ECO:0000256" key="2">
    <source>
        <dbReference type="ARBA" id="ARBA00022741"/>
    </source>
</evidence>
<dbReference type="SUPFAM" id="SSF47895">
    <property type="entry name" value="Transducin (alpha subunit), insertion domain"/>
    <property type="match status" value="1"/>
</dbReference>
<dbReference type="InterPro" id="IPR027417">
    <property type="entry name" value="P-loop_NTPase"/>
</dbReference>
<dbReference type="Pfam" id="PF00503">
    <property type="entry name" value="G-alpha"/>
    <property type="match status" value="1"/>
</dbReference>
<protein>
    <submittedName>
        <fullName evidence="8">Guanine nucleotide binding protein, alpha subunit</fullName>
    </submittedName>
</protein>
<sequence>MGRSSEDDPLTAALAPPPNEKPAEREARERAEAESKRVSDEIDAQLRRERENEKKRKPVKLLLLGQSESGKTATLKILLADIFQFQLLYCKRQWSQDRASWRCVILLNLVRNMNDILDILGREMAAANPEALPVASSKMTQPTAIPTSTATIGSPIAYGLPLLKFKDKHRLLRLRLAPLRRVQSDLEARLGAAATELYTTNTNSAAPFDSGSSTTPKPREKEFSIHSTNGWKTALERFRAARRRSGEDSGVLRKVRDMEDEVLDVIAGCRDDMRSIWEDRVVREMLSRRKVRIEDSAGFFLNDVDRIARTDYQITDDDIIRARLRTVGVQEYRVTFEHGHSAGSEWRMYDVGGTRSSRAVWYSYFDDVDAIIFLAPVSCFDEKLAEDRHVNRLEDSYMLWKSVCACKLLARTQLVLFLNKCDLLQAKLMRGAKIRDSVPSFGDRRNDVATATRYFQQHFKEIQRTYSPVQRPFYVHLTSVIDTKSTAVTLGAVEESILRDHLRRADLM</sequence>
<dbReference type="PANTHER" id="PTHR10218:SF360">
    <property type="entry name" value="GUANINE NUCLEOTIDE-BINDING PROTEIN SUBUNIT ALPHA HOMOLOG"/>
    <property type="match status" value="1"/>
</dbReference>
<keyword evidence="2 5" id="KW-0547">Nucleotide-binding</keyword>
<dbReference type="InterPro" id="IPR011025">
    <property type="entry name" value="GproteinA_insert"/>
</dbReference>
<dbReference type="Proteomes" id="UP001218218">
    <property type="component" value="Unassembled WGS sequence"/>
</dbReference>
<dbReference type="GO" id="GO:0001664">
    <property type="term" value="F:G protein-coupled receptor binding"/>
    <property type="evidence" value="ECO:0007669"/>
    <property type="project" value="TreeGrafter"/>
</dbReference>
<comment type="caution">
    <text evidence="8">The sequence shown here is derived from an EMBL/GenBank/DDBJ whole genome shotgun (WGS) entry which is preliminary data.</text>
</comment>
<dbReference type="SMART" id="SM00275">
    <property type="entry name" value="G_alpha"/>
    <property type="match status" value="1"/>
</dbReference>
<dbReference type="GO" id="GO:0031683">
    <property type="term" value="F:G-protein beta/gamma-subunit complex binding"/>
    <property type="evidence" value="ECO:0007669"/>
    <property type="project" value="InterPro"/>
</dbReference>
<feature type="compositionally biased region" description="Basic and acidic residues" evidence="7">
    <location>
        <begin position="21"/>
        <end position="51"/>
    </location>
</feature>
<evidence type="ECO:0000256" key="5">
    <source>
        <dbReference type="PIRSR" id="PIRSR601019-1"/>
    </source>
</evidence>
<dbReference type="InterPro" id="IPR001019">
    <property type="entry name" value="Gprotein_alpha_su"/>
</dbReference>
<dbReference type="PANTHER" id="PTHR10218">
    <property type="entry name" value="GTP-BINDING PROTEIN ALPHA SUBUNIT"/>
    <property type="match status" value="1"/>
</dbReference>
<evidence type="ECO:0000256" key="1">
    <source>
        <dbReference type="ARBA" id="ARBA00022723"/>
    </source>
</evidence>
<feature type="region of interest" description="Disordered" evidence="7">
    <location>
        <begin position="202"/>
        <end position="224"/>
    </location>
</feature>
<dbReference type="AlphaFoldDB" id="A0AAD7EW36"/>
<keyword evidence="4" id="KW-0807">Transducer</keyword>
<dbReference type="GO" id="GO:0003924">
    <property type="term" value="F:GTPase activity"/>
    <property type="evidence" value="ECO:0007669"/>
    <property type="project" value="InterPro"/>
</dbReference>
<keyword evidence="9" id="KW-1185">Reference proteome</keyword>
<dbReference type="GO" id="GO:0046872">
    <property type="term" value="F:metal ion binding"/>
    <property type="evidence" value="ECO:0007669"/>
    <property type="project" value="UniProtKB-KW"/>
</dbReference>
<dbReference type="FunFam" id="3.40.50.300:FF:000692">
    <property type="entry name" value="Guanine nucleotide-binding protein subunit alpha"/>
    <property type="match status" value="1"/>
</dbReference>
<feature type="binding site" evidence="5">
    <location>
        <begin position="295"/>
        <end position="296"/>
    </location>
    <ligand>
        <name>GTP</name>
        <dbReference type="ChEBI" id="CHEBI:37565"/>
    </ligand>
</feature>
<dbReference type="PROSITE" id="PS51882">
    <property type="entry name" value="G_ALPHA"/>
    <property type="match status" value="1"/>
</dbReference>
<dbReference type="GO" id="GO:0005525">
    <property type="term" value="F:GTP binding"/>
    <property type="evidence" value="ECO:0007669"/>
    <property type="project" value="UniProtKB-KW"/>
</dbReference>
<feature type="binding site" evidence="5">
    <location>
        <begin position="419"/>
        <end position="422"/>
    </location>
    <ligand>
        <name>GTP</name>
        <dbReference type="ChEBI" id="CHEBI:37565"/>
    </ligand>
</feature>
<feature type="binding site" evidence="6">
    <location>
        <position position="326"/>
    </location>
    <ligand>
        <name>Mg(2+)</name>
        <dbReference type="ChEBI" id="CHEBI:18420"/>
    </ligand>
</feature>
<evidence type="ECO:0000256" key="4">
    <source>
        <dbReference type="ARBA" id="ARBA00023224"/>
    </source>
</evidence>
<dbReference type="GO" id="GO:0005737">
    <property type="term" value="C:cytoplasm"/>
    <property type="evidence" value="ECO:0007669"/>
    <property type="project" value="TreeGrafter"/>
</dbReference>
<dbReference type="SUPFAM" id="SSF52540">
    <property type="entry name" value="P-loop containing nucleoside triphosphate hydrolases"/>
    <property type="match status" value="1"/>
</dbReference>
<feature type="region of interest" description="Disordered" evidence="7">
    <location>
        <begin position="1"/>
        <end position="51"/>
    </location>
</feature>